<accession>A0A0G4IZD6</accession>
<evidence type="ECO:0000256" key="4">
    <source>
        <dbReference type="ARBA" id="ARBA00023860"/>
    </source>
</evidence>
<dbReference type="OrthoDB" id="5800476at2759"/>
<dbReference type="SMART" id="SM00220">
    <property type="entry name" value="S_TKc"/>
    <property type="match status" value="1"/>
</dbReference>
<dbReference type="InterPro" id="IPR017441">
    <property type="entry name" value="Protein_kinase_ATP_BS"/>
</dbReference>
<dbReference type="AlphaFoldDB" id="A0A0G4IZD6"/>
<evidence type="ECO:0000256" key="6">
    <source>
        <dbReference type="SAM" id="Coils"/>
    </source>
</evidence>
<dbReference type="PANTHER" id="PTHR11909">
    <property type="entry name" value="CASEIN KINASE-RELATED"/>
    <property type="match status" value="1"/>
</dbReference>
<keyword evidence="6" id="KW-0175">Coiled coil</keyword>
<dbReference type="InterPro" id="IPR008271">
    <property type="entry name" value="Ser/Thr_kinase_AS"/>
</dbReference>
<dbReference type="CDD" id="cd14016">
    <property type="entry name" value="STKc_CK1"/>
    <property type="match status" value="1"/>
</dbReference>
<dbReference type="EMBL" id="CDSF01000101">
    <property type="protein sequence ID" value="CEP00504.1"/>
    <property type="molecule type" value="Genomic_DNA"/>
</dbReference>
<dbReference type="Proteomes" id="UP000290189">
    <property type="component" value="Unassembled WGS sequence"/>
</dbReference>
<dbReference type="EMBL" id="OVEO01000002">
    <property type="protein sequence ID" value="SPQ93995.1"/>
    <property type="molecule type" value="Genomic_DNA"/>
</dbReference>
<gene>
    <name evidence="8" type="ORF">PBRA_001558</name>
    <name evidence="9" type="ORF">PLBR_LOCUS1210</name>
</gene>
<reference evidence="9 11" key="2">
    <citation type="submission" date="2018-03" db="EMBL/GenBank/DDBJ databases">
        <authorList>
            <person name="Fogelqvist J."/>
        </authorList>
    </citation>
    <scope>NUCLEOTIDE SEQUENCE [LARGE SCALE GENOMIC DNA]</scope>
</reference>
<geneLocation type="mitochondrion" evidence="9"/>
<dbReference type="EC" id="2.7.11.1" evidence="1"/>
<evidence type="ECO:0000256" key="1">
    <source>
        <dbReference type="ARBA" id="ARBA00012513"/>
    </source>
</evidence>
<dbReference type="PROSITE" id="PS00108">
    <property type="entry name" value="PROTEIN_KINASE_ST"/>
    <property type="match status" value="1"/>
</dbReference>
<dbReference type="SUPFAM" id="SSF56112">
    <property type="entry name" value="Protein kinase-like (PK-like)"/>
    <property type="match status" value="1"/>
</dbReference>
<dbReference type="GO" id="GO:0004674">
    <property type="term" value="F:protein serine/threonine kinase activity"/>
    <property type="evidence" value="ECO:0007669"/>
    <property type="project" value="UniProtKB-EC"/>
</dbReference>
<evidence type="ECO:0000256" key="2">
    <source>
        <dbReference type="ARBA" id="ARBA00022741"/>
    </source>
</evidence>
<dbReference type="STRING" id="37360.A0A0G4IZD6"/>
<keyword evidence="10" id="KW-1185">Reference proteome</keyword>
<sequence>MAGMPSPCTDVIVGGCRIGEKIGQGSFGELYLATDVQTGEKYAAKMETIDTKNPQLFYEYKVYGAIKKGMGVPKVHYFGVTSHHNVMIMDLLGQSLESLFNICSRCFSMKTILMIAIQLIDRIEYLHGNFFLHRDIKPDNFLVGSHPVDSHVIYMVDMGLCKRYRDVKTRRHIPFKTNKKLTGTPRYASINTHNGSEQGRRDDLESLGYMLMYFSRGSLPWQGLKAATKQEKYDKIGKKKLETSIDELCKDSPHEFATYLKYCSKLSFTEKPDYFFLKSLFDSLFRKQGYEYDWIYDWDDLAAHEIYVQRLQAARLRQSPSEVGLAQVKEELEVVKNERDHLRTKCAQQEIAIAHLTDEVRGIRLHDQASLDDAPARKRKRNTKPQE</sequence>
<feature type="binding site" evidence="5">
    <location>
        <position position="45"/>
    </location>
    <ligand>
        <name>ATP</name>
        <dbReference type="ChEBI" id="CHEBI:30616"/>
    </ligand>
</feature>
<evidence type="ECO:0000256" key="5">
    <source>
        <dbReference type="PROSITE-ProRule" id="PRU10141"/>
    </source>
</evidence>
<keyword evidence="3 5" id="KW-0067">ATP-binding</keyword>
<dbReference type="InterPro" id="IPR000719">
    <property type="entry name" value="Prot_kinase_dom"/>
</dbReference>
<feature type="domain" description="Protein kinase" evidence="7">
    <location>
        <begin position="16"/>
        <end position="295"/>
    </location>
</feature>
<dbReference type="FunFam" id="1.10.510.10:FF:000596">
    <property type="entry name" value="CK1 family protein kinase"/>
    <property type="match status" value="1"/>
</dbReference>
<keyword evidence="2 5" id="KW-0547">Nucleotide-binding</keyword>
<feature type="coiled-coil region" evidence="6">
    <location>
        <begin position="325"/>
        <end position="352"/>
    </location>
</feature>
<evidence type="ECO:0000313" key="10">
    <source>
        <dbReference type="Proteomes" id="UP000039324"/>
    </source>
</evidence>
<evidence type="ECO:0000259" key="7">
    <source>
        <dbReference type="SMART" id="SM00220"/>
    </source>
</evidence>
<evidence type="ECO:0000313" key="8">
    <source>
        <dbReference type="EMBL" id="CEP00504.1"/>
    </source>
</evidence>
<evidence type="ECO:0000313" key="9">
    <source>
        <dbReference type="EMBL" id="SPQ93995.1"/>
    </source>
</evidence>
<dbReference type="InterPro" id="IPR050235">
    <property type="entry name" value="CK1_Ser-Thr_kinase"/>
</dbReference>
<dbReference type="Pfam" id="PF00069">
    <property type="entry name" value="Pkinase"/>
    <property type="match status" value="1"/>
</dbReference>
<dbReference type="InterPro" id="IPR011009">
    <property type="entry name" value="Kinase-like_dom_sf"/>
</dbReference>
<reference evidence="8 10" key="1">
    <citation type="submission" date="2015-02" db="EMBL/GenBank/DDBJ databases">
        <authorList>
            <person name="Chooi Y.-H."/>
        </authorList>
    </citation>
    <scope>NUCLEOTIDE SEQUENCE [LARGE SCALE GENOMIC DNA]</scope>
    <source>
        <strain evidence="8">E3</strain>
    </source>
</reference>
<dbReference type="PROSITE" id="PS00107">
    <property type="entry name" value="PROTEIN_KINASE_ATP"/>
    <property type="match status" value="1"/>
</dbReference>
<organism evidence="8 10">
    <name type="scientific">Plasmodiophora brassicae</name>
    <name type="common">Clubroot disease agent</name>
    <dbReference type="NCBI Taxonomy" id="37360"/>
    <lineage>
        <taxon>Eukaryota</taxon>
        <taxon>Sar</taxon>
        <taxon>Rhizaria</taxon>
        <taxon>Endomyxa</taxon>
        <taxon>Phytomyxea</taxon>
        <taxon>Plasmodiophorida</taxon>
        <taxon>Plasmodiophoridae</taxon>
        <taxon>Plasmodiophora</taxon>
    </lineage>
</organism>
<dbReference type="GO" id="GO:0005524">
    <property type="term" value="F:ATP binding"/>
    <property type="evidence" value="ECO:0007669"/>
    <property type="project" value="UniProtKB-UniRule"/>
</dbReference>
<protein>
    <recommendedName>
        <fullName evidence="4">Casein kinase I</fullName>
        <ecNumber evidence="1">2.7.11.1</ecNumber>
    </recommendedName>
</protein>
<dbReference type="Proteomes" id="UP000039324">
    <property type="component" value="Unassembled WGS sequence"/>
</dbReference>
<keyword evidence="9" id="KW-0496">Mitochondrion</keyword>
<proteinExistence type="predicted"/>
<name>A0A0G4IZD6_PLABS</name>
<evidence type="ECO:0000313" key="11">
    <source>
        <dbReference type="Proteomes" id="UP000290189"/>
    </source>
</evidence>
<dbReference type="Gene3D" id="1.10.510.10">
    <property type="entry name" value="Transferase(Phosphotransferase) domain 1"/>
    <property type="match status" value="1"/>
</dbReference>
<evidence type="ECO:0000256" key="3">
    <source>
        <dbReference type="ARBA" id="ARBA00022840"/>
    </source>
</evidence>